<evidence type="ECO:0000313" key="1">
    <source>
        <dbReference type="EMBL" id="JAE32014.1"/>
    </source>
</evidence>
<protein>
    <submittedName>
        <fullName evidence="1">Uncharacterized protein</fullName>
    </submittedName>
</protein>
<dbReference type="AlphaFoldDB" id="A0A0A9H887"/>
<name>A0A0A9H887_ARUDO</name>
<dbReference type="EMBL" id="GBRH01165882">
    <property type="protein sequence ID" value="JAE32014.1"/>
    <property type="molecule type" value="Transcribed_RNA"/>
</dbReference>
<reference evidence="1" key="1">
    <citation type="submission" date="2014-09" db="EMBL/GenBank/DDBJ databases">
        <authorList>
            <person name="Magalhaes I.L.F."/>
            <person name="Oliveira U."/>
            <person name="Santos F.R."/>
            <person name="Vidigal T.H.D.A."/>
            <person name="Brescovit A.D."/>
            <person name="Santos A.J."/>
        </authorList>
    </citation>
    <scope>NUCLEOTIDE SEQUENCE</scope>
    <source>
        <tissue evidence="1">Shoot tissue taken approximately 20 cm above the soil surface</tissue>
    </source>
</reference>
<accession>A0A0A9H887</accession>
<reference evidence="1" key="2">
    <citation type="journal article" date="2015" name="Data Brief">
        <title>Shoot transcriptome of the giant reed, Arundo donax.</title>
        <authorList>
            <person name="Barrero R.A."/>
            <person name="Guerrero F.D."/>
            <person name="Moolhuijzen P."/>
            <person name="Goolsby J.A."/>
            <person name="Tidwell J."/>
            <person name="Bellgard S.E."/>
            <person name="Bellgard M.I."/>
        </authorList>
    </citation>
    <scope>NUCLEOTIDE SEQUENCE</scope>
    <source>
        <tissue evidence="1">Shoot tissue taken approximately 20 cm above the soil surface</tissue>
    </source>
</reference>
<proteinExistence type="predicted"/>
<sequence length="53" mass="6119">MDQKHRCTFFWKHNCTPHMLLLLTVVGSSDLLINVKQINESLKTWSCLCSGKL</sequence>
<organism evidence="1">
    <name type="scientific">Arundo donax</name>
    <name type="common">Giant reed</name>
    <name type="synonym">Donax arundinaceus</name>
    <dbReference type="NCBI Taxonomy" id="35708"/>
    <lineage>
        <taxon>Eukaryota</taxon>
        <taxon>Viridiplantae</taxon>
        <taxon>Streptophyta</taxon>
        <taxon>Embryophyta</taxon>
        <taxon>Tracheophyta</taxon>
        <taxon>Spermatophyta</taxon>
        <taxon>Magnoliopsida</taxon>
        <taxon>Liliopsida</taxon>
        <taxon>Poales</taxon>
        <taxon>Poaceae</taxon>
        <taxon>PACMAD clade</taxon>
        <taxon>Arundinoideae</taxon>
        <taxon>Arundineae</taxon>
        <taxon>Arundo</taxon>
    </lineage>
</organism>